<keyword evidence="3" id="KW-1185">Reference proteome</keyword>
<evidence type="ECO:0000256" key="1">
    <source>
        <dbReference type="SAM" id="Phobius"/>
    </source>
</evidence>
<comment type="caution">
    <text evidence="2">The sequence shown here is derived from an EMBL/GenBank/DDBJ whole genome shotgun (WGS) entry which is preliminary data.</text>
</comment>
<name>A0ABW2BV60_9PSEU</name>
<sequence>MSRHRAGVDAWARQRRSDQLGAVVASIVLIAVVTVATWGALGAMLP</sequence>
<keyword evidence="1" id="KW-0812">Transmembrane</keyword>
<keyword evidence="1" id="KW-0472">Membrane</keyword>
<dbReference type="EMBL" id="JBHSXX010000001">
    <property type="protein sequence ID" value="MFC6866359.1"/>
    <property type="molecule type" value="Genomic_DNA"/>
</dbReference>
<keyword evidence="1" id="KW-1133">Transmembrane helix</keyword>
<reference evidence="3" key="1">
    <citation type="journal article" date="2019" name="Int. J. Syst. Evol. Microbiol.">
        <title>The Global Catalogue of Microorganisms (GCM) 10K type strain sequencing project: providing services to taxonomists for standard genome sequencing and annotation.</title>
        <authorList>
            <consortium name="The Broad Institute Genomics Platform"/>
            <consortium name="The Broad Institute Genome Sequencing Center for Infectious Disease"/>
            <person name="Wu L."/>
            <person name="Ma J."/>
        </authorList>
    </citation>
    <scope>NUCLEOTIDE SEQUENCE [LARGE SCALE GENOMIC DNA]</scope>
    <source>
        <strain evidence="3">KCTC 32255</strain>
    </source>
</reference>
<dbReference type="Proteomes" id="UP001596337">
    <property type="component" value="Unassembled WGS sequence"/>
</dbReference>
<evidence type="ECO:0000313" key="3">
    <source>
        <dbReference type="Proteomes" id="UP001596337"/>
    </source>
</evidence>
<protein>
    <submittedName>
        <fullName evidence="2">Uncharacterized protein</fullName>
    </submittedName>
</protein>
<accession>A0ABW2BV60</accession>
<organism evidence="2 3">
    <name type="scientific">Haloechinothrix salitolerans</name>
    <dbReference type="NCBI Taxonomy" id="926830"/>
    <lineage>
        <taxon>Bacteria</taxon>
        <taxon>Bacillati</taxon>
        <taxon>Actinomycetota</taxon>
        <taxon>Actinomycetes</taxon>
        <taxon>Pseudonocardiales</taxon>
        <taxon>Pseudonocardiaceae</taxon>
        <taxon>Haloechinothrix</taxon>
    </lineage>
</organism>
<feature type="transmembrane region" description="Helical" evidence="1">
    <location>
        <begin position="20"/>
        <end position="41"/>
    </location>
</feature>
<evidence type="ECO:0000313" key="2">
    <source>
        <dbReference type="EMBL" id="MFC6866359.1"/>
    </source>
</evidence>
<dbReference type="RefSeq" id="WP_345401874.1">
    <property type="nucleotide sequence ID" value="NZ_BAABLA010000108.1"/>
</dbReference>
<gene>
    <name evidence="2" type="ORF">ACFQGD_04305</name>
</gene>
<proteinExistence type="predicted"/>